<keyword evidence="2" id="KW-1185">Reference proteome</keyword>
<gene>
    <name evidence="1" type="ORF">LXT12_21990</name>
</gene>
<dbReference type="EMBL" id="JAJTWT010000011">
    <property type="protein sequence ID" value="MCE4539926.1"/>
    <property type="molecule type" value="Genomic_DNA"/>
</dbReference>
<proteinExistence type="predicted"/>
<reference evidence="1 2" key="1">
    <citation type="submission" date="2021-12" db="EMBL/GenBank/DDBJ databases">
        <title>Genome seq of p7.</title>
        <authorList>
            <person name="Seo T."/>
        </authorList>
    </citation>
    <scope>NUCLEOTIDE SEQUENCE [LARGE SCALE GENOMIC DNA]</scope>
    <source>
        <strain evidence="1 2">P7</strain>
    </source>
</reference>
<accession>A0ABS8XM61</accession>
<comment type="caution">
    <text evidence="1">The sequence shown here is derived from an EMBL/GenBank/DDBJ whole genome shotgun (WGS) entry which is preliminary data.</text>
</comment>
<dbReference type="Proteomes" id="UP001201463">
    <property type="component" value="Unassembled WGS sequence"/>
</dbReference>
<sequence length="157" mass="17022">MNLDQRLLALIGRRLPAIFDVIPRGPQGLAGLQDRLSAVALNPQPLPPGPPEQLGAALAQEFAHMAWVADRLGLNWKTMNQDLDDWCPTQPRRIKLPVGWPPIPEPDPHPNWLAELHLGFAAKLSAIAADHPGGGLAATLDRAVNRSVDALSQLQAR</sequence>
<dbReference type="RefSeq" id="WP_233394440.1">
    <property type="nucleotide sequence ID" value="NZ_JAJTWT010000011.1"/>
</dbReference>
<evidence type="ECO:0000313" key="2">
    <source>
        <dbReference type="Proteomes" id="UP001201463"/>
    </source>
</evidence>
<organism evidence="1 2">
    <name type="scientific">Pelomonas caseinilytica</name>
    <dbReference type="NCBI Taxonomy" id="2906763"/>
    <lineage>
        <taxon>Bacteria</taxon>
        <taxon>Pseudomonadati</taxon>
        <taxon>Pseudomonadota</taxon>
        <taxon>Betaproteobacteria</taxon>
        <taxon>Burkholderiales</taxon>
        <taxon>Sphaerotilaceae</taxon>
        <taxon>Roseateles</taxon>
    </lineage>
</organism>
<evidence type="ECO:0000313" key="1">
    <source>
        <dbReference type="EMBL" id="MCE4539926.1"/>
    </source>
</evidence>
<protein>
    <submittedName>
        <fullName evidence="1">Uncharacterized protein</fullName>
    </submittedName>
</protein>
<name>A0ABS8XM61_9BURK</name>